<organism evidence="1">
    <name type="scientific">Anguilla anguilla</name>
    <name type="common">European freshwater eel</name>
    <name type="synonym">Muraena anguilla</name>
    <dbReference type="NCBI Taxonomy" id="7936"/>
    <lineage>
        <taxon>Eukaryota</taxon>
        <taxon>Metazoa</taxon>
        <taxon>Chordata</taxon>
        <taxon>Craniata</taxon>
        <taxon>Vertebrata</taxon>
        <taxon>Euteleostomi</taxon>
        <taxon>Actinopterygii</taxon>
        <taxon>Neopterygii</taxon>
        <taxon>Teleostei</taxon>
        <taxon>Anguilliformes</taxon>
        <taxon>Anguillidae</taxon>
        <taxon>Anguilla</taxon>
    </lineage>
</organism>
<evidence type="ECO:0000313" key="1">
    <source>
        <dbReference type="EMBL" id="JAH34891.1"/>
    </source>
</evidence>
<reference evidence="1" key="1">
    <citation type="submission" date="2014-11" db="EMBL/GenBank/DDBJ databases">
        <authorList>
            <person name="Amaro Gonzalez C."/>
        </authorList>
    </citation>
    <scope>NUCLEOTIDE SEQUENCE</scope>
</reference>
<dbReference type="EMBL" id="GBXM01073686">
    <property type="protein sequence ID" value="JAH34891.1"/>
    <property type="molecule type" value="Transcribed_RNA"/>
</dbReference>
<dbReference type="AlphaFoldDB" id="A0A0E9S0R4"/>
<accession>A0A0E9S0R4</accession>
<proteinExistence type="predicted"/>
<reference evidence="1" key="2">
    <citation type="journal article" date="2015" name="Fish Shellfish Immunol.">
        <title>Early steps in the European eel (Anguilla anguilla)-Vibrio vulnificus interaction in the gills: Role of the RtxA13 toxin.</title>
        <authorList>
            <person name="Callol A."/>
            <person name="Pajuelo D."/>
            <person name="Ebbesson L."/>
            <person name="Teles M."/>
            <person name="MacKenzie S."/>
            <person name="Amaro C."/>
        </authorList>
    </citation>
    <scope>NUCLEOTIDE SEQUENCE</scope>
</reference>
<sequence length="42" mass="4859">MTLCKKPLFFYVMQCRVQCDMVEQVKGQKSGLKTKPYSSLIT</sequence>
<protein>
    <submittedName>
        <fullName evidence="1">Uncharacterized protein</fullName>
    </submittedName>
</protein>
<name>A0A0E9S0R4_ANGAN</name>